<name>A0A067TGQ0_GALM3</name>
<dbReference type="AlphaFoldDB" id="A0A067TGQ0"/>
<dbReference type="EMBL" id="KL142369">
    <property type="protein sequence ID" value="KDR82385.1"/>
    <property type="molecule type" value="Genomic_DNA"/>
</dbReference>
<dbReference type="Proteomes" id="UP000027222">
    <property type="component" value="Unassembled WGS sequence"/>
</dbReference>
<reference evidence="2" key="1">
    <citation type="journal article" date="2014" name="Proc. Natl. Acad. Sci. U.S.A.">
        <title>Extensive sampling of basidiomycete genomes demonstrates inadequacy of the white-rot/brown-rot paradigm for wood decay fungi.</title>
        <authorList>
            <person name="Riley R."/>
            <person name="Salamov A.A."/>
            <person name="Brown D.W."/>
            <person name="Nagy L.G."/>
            <person name="Floudas D."/>
            <person name="Held B.W."/>
            <person name="Levasseur A."/>
            <person name="Lombard V."/>
            <person name="Morin E."/>
            <person name="Otillar R."/>
            <person name="Lindquist E.A."/>
            <person name="Sun H."/>
            <person name="LaButti K.M."/>
            <person name="Schmutz J."/>
            <person name="Jabbour D."/>
            <person name="Luo H."/>
            <person name="Baker S.E."/>
            <person name="Pisabarro A.G."/>
            <person name="Walton J.D."/>
            <person name="Blanchette R.A."/>
            <person name="Henrissat B."/>
            <person name="Martin F."/>
            <person name="Cullen D."/>
            <person name="Hibbett D.S."/>
            <person name="Grigoriev I.V."/>
        </authorList>
    </citation>
    <scope>NUCLEOTIDE SEQUENCE [LARGE SCALE GENOMIC DNA]</scope>
    <source>
        <strain evidence="2">CBS 339.88</strain>
    </source>
</reference>
<dbReference type="HOGENOM" id="CLU_1787001_0_0_1"/>
<organism evidence="1 2">
    <name type="scientific">Galerina marginata (strain CBS 339.88)</name>
    <dbReference type="NCBI Taxonomy" id="685588"/>
    <lineage>
        <taxon>Eukaryota</taxon>
        <taxon>Fungi</taxon>
        <taxon>Dikarya</taxon>
        <taxon>Basidiomycota</taxon>
        <taxon>Agaricomycotina</taxon>
        <taxon>Agaricomycetes</taxon>
        <taxon>Agaricomycetidae</taxon>
        <taxon>Agaricales</taxon>
        <taxon>Agaricineae</taxon>
        <taxon>Strophariaceae</taxon>
        <taxon>Galerina</taxon>
    </lineage>
</organism>
<protein>
    <submittedName>
        <fullName evidence="1">Uncharacterized protein</fullName>
    </submittedName>
</protein>
<gene>
    <name evidence="1" type="ORF">GALMADRAFT_820405</name>
</gene>
<proteinExistence type="predicted"/>
<evidence type="ECO:0000313" key="2">
    <source>
        <dbReference type="Proteomes" id="UP000027222"/>
    </source>
</evidence>
<sequence length="145" mass="15933">MPLTRRYGYAVPVTLLTLICQITGPRILESATSSLTISILSGSRAQLTMQRTLKSNPIPTACLLSSPVVSRGSRMKHLPRTMLLRIQSIDLNCCTSTQIQATINNQTTLSPLGAYFADVTPELRHNYLPGPNISRFLIQTVFADT</sequence>
<evidence type="ECO:0000313" key="1">
    <source>
        <dbReference type="EMBL" id="KDR82385.1"/>
    </source>
</evidence>
<accession>A0A067TGQ0</accession>
<keyword evidence="2" id="KW-1185">Reference proteome</keyword>